<dbReference type="PRINTS" id="PR01428">
    <property type="entry name" value="PROTEASEAR"/>
</dbReference>
<evidence type="ECO:0000256" key="9">
    <source>
        <dbReference type="ARBA" id="ARBA00023180"/>
    </source>
</evidence>
<keyword evidence="7 11" id="KW-1015">Disulfide bond</keyword>
<dbReference type="GO" id="GO:0015057">
    <property type="term" value="F:thrombin-activated receptor activity"/>
    <property type="evidence" value="ECO:0007669"/>
    <property type="project" value="InterPro"/>
</dbReference>
<organism evidence="15 16">
    <name type="scientific">Neophocaena asiaeorientalis asiaeorientalis</name>
    <name type="common">Yangtze finless porpoise</name>
    <name type="synonym">Neophocaena phocaenoides subsp. asiaeorientalis</name>
    <dbReference type="NCBI Taxonomy" id="1706337"/>
    <lineage>
        <taxon>Eukaryota</taxon>
        <taxon>Metazoa</taxon>
        <taxon>Chordata</taxon>
        <taxon>Craniata</taxon>
        <taxon>Vertebrata</taxon>
        <taxon>Euteleostomi</taxon>
        <taxon>Mammalia</taxon>
        <taxon>Eutheria</taxon>
        <taxon>Laurasiatheria</taxon>
        <taxon>Artiodactyla</taxon>
        <taxon>Whippomorpha</taxon>
        <taxon>Cetacea</taxon>
        <taxon>Odontoceti</taxon>
        <taxon>Phocoenidae</taxon>
        <taxon>Neophocaena</taxon>
    </lineage>
</organism>
<keyword evidence="4 13" id="KW-1133">Transmembrane helix</keyword>
<evidence type="ECO:0000313" key="15">
    <source>
        <dbReference type="Proteomes" id="UP000252040"/>
    </source>
</evidence>
<dbReference type="Gene3D" id="1.20.1070.10">
    <property type="entry name" value="Rhodopsin 7-helix transmembrane proteins"/>
    <property type="match status" value="1"/>
</dbReference>
<dbReference type="CTD" id="2151"/>
<dbReference type="Pfam" id="PF00001">
    <property type="entry name" value="7tm_1"/>
    <property type="match status" value="1"/>
</dbReference>
<dbReference type="FunFam" id="1.20.1070.10:FF:000040">
    <property type="entry name" value="Coagulation factor 2 (thrombin) receptor"/>
    <property type="match status" value="1"/>
</dbReference>
<dbReference type="GO" id="GO:0007596">
    <property type="term" value="P:blood coagulation"/>
    <property type="evidence" value="ECO:0007669"/>
    <property type="project" value="InterPro"/>
</dbReference>
<keyword evidence="8 12" id="KW-0675">Receptor</keyword>
<feature type="domain" description="G-protein coupled receptors family 1 profile" evidence="14">
    <location>
        <begin position="171"/>
        <end position="418"/>
    </location>
</feature>
<evidence type="ECO:0000256" key="4">
    <source>
        <dbReference type="ARBA" id="ARBA00022989"/>
    </source>
</evidence>
<evidence type="ECO:0000256" key="11">
    <source>
        <dbReference type="PIRSR" id="PIRSR603912-52"/>
    </source>
</evidence>
<sequence>MSAVTPFPCRGPWQASCLQSTREHASTERTRFPTGANTWNRSETILPNFKHLRNGAQMIRMKAVIFVAVGTLLLSPASCQSGMECDADNLAKPTLPIKTFRGAPLNSFEEFPLSAIEGWTGTTTTVKMKCPEESASSLHVNNATRRYLSSSLSTRLIPAIYILVFVVGVPANVVTLWMLFFRTRSIRMNVFYANLAIADFLLCVTLPFRIAYHLNGNNWVFGEVMCRATTVIFYGNMYCSILLLACISINRYLAIVHPFTYRGLPKRTYALLTCGLVWTTVFLYMLPFFILKQEYYLVQQDITTCHDVHNTCESSSPFQLYYFISLAFFGFLIPFLVIIYCYTAIIWTLNAKDRRWLWYVKASLLILVVFTICFAPSNILLIIHHANYYYNNADGLYFIYLIALCLGSLNSCLDPFLYFLMSKITNHSTAYLTMVKSS</sequence>
<dbReference type="PROSITE" id="PS00237">
    <property type="entry name" value="G_PROTEIN_RECEP_F1_1"/>
    <property type="match status" value="1"/>
</dbReference>
<feature type="transmembrane region" description="Helical" evidence="13">
    <location>
        <begin position="356"/>
        <end position="383"/>
    </location>
</feature>
<evidence type="ECO:0000313" key="16">
    <source>
        <dbReference type="RefSeq" id="XP_024588533.1"/>
    </source>
</evidence>
<dbReference type="GO" id="GO:0005886">
    <property type="term" value="C:plasma membrane"/>
    <property type="evidence" value="ECO:0007669"/>
    <property type="project" value="UniProtKB-SubCell"/>
</dbReference>
<dbReference type="CDD" id="cd15371">
    <property type="entry name" value="7tmA_PAR3"/>
    <property type="match status" value="1"/>
</dbReference>
<evidence type="ECO:0000256" key="6">
    <source>
        <dbReference type="ARBA" id="ARBA00023136"/>
    </source>
</evidence>
<dbReference type="AlphaFoldDB" id="A0A341AG01"/>
<feature type="disulfide bond" evidence="11">
    <location>
        <begin position="226"/>
        <end position="305"/>
    </location>
</feature>
<evidence type="ECO:0000256" key="8">
    <source>
        <dbReference type="ARBA" id="ARBA00023170"/>
    </source>
</evidence>
<feature type="transmembrane region" description="Helical" evidence="13">
    <location>
        <begin position="269"/>
        <end position="290"/>
    </location>
</feature>
<dbReference type="KEGG" id="nasi:112391407"/>
<dbReference type="Proteomes" id="UP000252040">
    <property type="component" value="Unplaced"/>
</dbReference>
<dbReference type="GeneID" id="112391407"/>
<dbReference type="PANTHER" id="PTHR24232">
    <property type="entry name" value="G-PROTEIN COUPLED RECEPTOR"/>
    <property type="match status" value="1"/>
</dbReference>
<evidence type="ECO:0000256" key="5">
    <source>
        <dbReference type="ARBA" id="ARBA00023040"/>
    </source>
</evidence>
<dbReference type="SUPFAM" id="SSF81321">
    <property type="entry name" value="Family A G protein-coupled receptor-like"/>
    <property type="match status" value="1"/>
</dbReference>
<accession>A0A341AG01</accession>
<evidence type="ECO:0000256" key="3">
    <source>
        <dbReference type="ARBA" id="ARBA00022692"/>
    </source>
</evidence>
<evidence type="ECO:0000259" key="14">
    <source>
        <dbReference type="PROSITE" id="PS50262"/>
    </source>
</evidence>
<keyword evidence="3 12" id="KW-0812">Transmembrane</keyword>
<dbReference type="GO" id="GO:0035025">
    <property type="term" value="P:positive regulation of Rho protein signal transduction"/>
    <property type="evidence" value="ECO:0007669"/>
    <property type="project" value="TreeGrafter"/>
</dbReference>
<dbReference type="InterPro" id="IPR003943">
    <property type="entry name" value="Prot_act_rcpt_3"/>
</dbReference>
<dbReference type="PRINTS" id="PR00237">
    <property type="entry name" value="GPCRRHODOPSN"/>
</dbReference>
<evidence type="ECO:0000256" key="7">
    <source>
        <dbReference type="ARBA" id="ARBA00023157"/>
    </source>
</evidence>
<protein>
    <submittedName>
        <fullName evidence="16">Proteinase-activated receptor 3</fullName>
    </submittedName>
</protein>
<dbReference type="FunCoup" id="A0A341AG01">
    <property type="interactions" value="208"/>
</dbReference>
<dbReference type="PANTHER" id="PTHR24232:SF0">
    <property type="entry name" value="PROTEINASE-ACTIVATED RECEPTOR 3"/>
    <property type="match status" value="1"/>
</dbReference>
<name>A0A341AG01_NEOAA</name>
<dbReference type="STRING" id="1706337.A0A341AG01"/>
<comment type="subcellular location">
    <subcellularLocation>
        <location evidence="1">Cell membrane</location>
        <topology evidence="1">Multi-pass membrane protein</topology>
    </subcellularLocation>
</comment>
<dbReference type="InterPro" id="IPR017452">
    <property type="entry name" value="GPCR_Rhodpsn_7TM"/>
</dbReference>
<evidence type="ECO:0000256" key="2">
    <source>
        <dbReference type="ARBA" id="ARBA00022475"/>
    </source>
</evidence>
<feature type="transmembrane region" description="Helical" evidence="13">
    <location>
        <begin position="231"/>
        <end position="249"/>
    </location>
</feature>
<reference evidence="16" key="1">
    <citation type="submission" date="2025-08" db="UniProtKB">
        <authorList>
            <consortium name="RefSeq"/>
        </authorList>
    </citation>
    <scope>IDENTIFICATION</scope>
    <source>
        <tissue evidence="16">Meat</tissue>
    </source>
</reference>
<dbReference type="PROSITE" id="PS50262">
    <property type="entry name" value="G_PROTEIN_RECEP_F1_2"/>
    <property type="match status" value="1"/>
</dbReference>
<keyword evidence="6 13" id="KW-0472">Membrane</keyword>
<evidence type="ECO:0000256" key="13">
    <source>
        <dbReference type="SAM" id="Phobius"/>
    </source>
</evidence>
<keyword evidence="2" id="KW-1003">Cell membrane</keyword>
<feature type="transmembrane region" description="Helical" evidence="13">
    <location>
        <begin position="320"/>
        <end position="349"/>
    </location>
</feature>
<keyword evidence="10 12" id="KW-0807">Transducer</keyword>
<feature type="transmembrane region" description="Helical" evidence="13">
    <location>
        <begin position="395"/>
        <end position="420"/>
    </location>
</feature>
<proteinExistence type="inferred from homology"/>
<dbReference type="InterPro" id="IPR000276">
    <property type="entry name" value="GPCR_Rhodpsn"/>
</dbReference>
<keyword evidence="9" id="KW-0325">Glycoprotein</keyword>
<keyword evidence="5 12" id="KW-0297">G-protein coupled receptor</keyword>
<comment type="similarity">
    <text evidence="12">Belongs to the G-protein coupled receptor 1 family.</text>
</comment>
<dbReference type="GO" id="GO:0007200">
    <property type="term" value="P:phospholipase C-activating G protein-coupled receptor signaling pathway"/>
    <property type="evidence" value="ECO:0007669"/>
    <property type="project" value="TreeGrafter"/>
</dbReference>
<evidence type="ECO:0000256" key="12">
    <source>
        <dbReference type="RuleBase" id="RU000688"/>
    </source>
</evidence>
<evidence type="ECO:0000256" key="1">
    <source>
        <dbReference type="ARBA" id="ARBA00004651"/>
    </source>
</evidence>
<evidence type="ECO:0000256" key="10">
    <source>
        <dbReference type="ARBA" id="ARBA00023224"/>
    </source>
</evidence>
<feature type="transmembrane region" description="Helical" evidence="13">
    <location>
        <begin position="156"/>
        <end position="179"/>
    </location>
</feature>
<dbReference type="InterPro" id="IPR003912">
    <property type="entry name" value="Protea_act_rcpt"/>
</dbReference>
<feature type="transmembrane region" description="Helical" evidence="13">
    <location>
        <begin position="191"/>
        <end position="211"/>
    </location>
</feature>
<keyword evidence="15" id="KW-1185">Reference proteome</keyword>
<gene>
    <name evidence="16" type="primary">F2RL2</name>
</gene>
<dbReference type="PRINTS" id="PR01429">
    <property type="entry name" value="PROTEASEAR3"/>
</dbReference>
<dbReference type="InParanoid" id="A0A341AG01"/>
<dbReference type="RefSeq" id="XP_024588533.1">
    <property type="nucleotide sequence ID" value="XM_024732765.1"/>
</dbReference>